<evidence type="ECO:0000256" key="2">
    <source>
        <dbReference type="PROSITE-ProRule" id="PRU00339"/>
    </source>
</evidence>
<keyword evidence="6" id="KW-1185">Reference proteome</keyword>
<feature type="region of interest" description="Disordered" evidence="3">
    <location>
        <begin position="100"/>
        <end position="127"/>
    </location>
</feature>
<feature type="coiled-coil region" evidence="1">
    <location>
        <begin position="50"/>
        <end position="77"/>
    </location>
</feature>
<evidence type="ECO:0000256" key="1">
    <source>
        <dbReference type="HAMAP-Rule" id="MF_02066"/>
    </source>
</evidence>
<dbReference type="Proteomes" id="UP000028302">
    <property type="component" value="Unassembled WGS sequence"/>
</dbReference>
<accession>A0A084IKJ7</accession>
<dbReference type="InterPro" id="IPR014162">
    <property type="entry name" value="CpoB_C"/>
</dbReference>
<keyword evidence="1" id="KW-0574">Periplasm</keyword>
<keyword evidence="2" id="KW-0802">TPR repeat</keyword>
<feature type="repeat" description="TPR" evidence="2">
    <location>
        <begin position="133"/>
        <end position="166"/>
    </location>
</feature>
<dbReference type="NCBIfam" id="TIGR02795">
    <property type="entry name" value="tol_pal_ybgF"/>
    <property type="match status" value="1"/>
</dbReference>
<feature type="compositionally biased region" description="Low complexity" evidence="3">
    <location>
        <begin position="115"/>
        <end position="126"/>
    </location>
</feature>
<proteinExistence type="inferred from homology"/>
<dbReference type="Pfam" id="PF13174">
    <property type="entry name" value="TPR_6"/>
    <property type="match status" value="1"/>
</dbReference>
<dbReference type="eggNOG" id="COG1729">
    <property type="taxonomic scope" value="Bacteria"/>
</dbReference>
<comment type="function">
    <text evidence="1">Mediates coordination of peptidoglycan synthesis and outer membrane constriction during cell division.</text>
</comment>
<dbReference type="Pfam" id="PF16331">
    <property type="entry name" value="TolA_bind_tri"/>
    <property type="match status" value="1"/>
</dbReference>
<keyword evidence="1" id="KW-0132">Cell division</keyword>
<dbReference type="GO" id="GO:0030288">
    <property type="term" value="C:outer membrane-bounded periplasmic space"/>
    <property type="evidence" value="ECO:0007669"/>
    <property type="project" value="UniProtKB-UniRule"/>
</dbReference>
<dbReference type="Gene3D" id="1.25.40.10">
    <property type="entry name" value="Tetratricopeptide repeat domain"/>
    <property type="match status" value="1"/>
</dbReference>
<dbReference type="InterPro" id="IPR032519">
    <property type="entry name" value="YbgF_tri"/>
</dbReference>
<comment type="subcellular location">
    <subcellularLocation>
        <location evidence="1">Periplasm</location>
    </subcellularLocation>
</comment>
<evidence type="ECO:0000256" key="3">
    <source>
        <dbReference type="SAM" id="MobiDB-lite"/>
    </source>
</evidence>
<organism evidence="5 6">
    <name type="scientific">Salinisphaera hydrothermalis (strain C41B8)</name>
    <dbReference type="NCBI Taxonomy" id="1304275"/>
    <lineage>
        <taxon>Bacteria</taxon>
        <taxon>Pseudomonadati</taxon>
        <taxon>Pseudomonadota</taxon>
        <taxon>Gammaproteobacteria</taxon>
        <taxon>Salinisphaerales</taxon>
        <taxon>Salinisphaeraceae</taxon>
        <taxon>Salinisphaera</taxon>
    </lineage>
</organism>
<dbReference type="HAMAP" id="MF_02066">
    <property type="entry name" value="CpoB"/>
    <property type="match status" value="1"/>
</dbReference>
<feature type="compositionally biased region" description="Gly residues" evidence="3">
    <location>
        <begin position="102"/>
        <end position="114"/>
    </location>
</feature>
<dbReference type="SMART" id="SM00028">
    <property type="entry name" value="TPR"/>
    <property type="match status" value="3"/>
</dbReference>
<dbReference type="GO" id="GO:0043093">
    <property type="term" value="P:FtsZ-dependent cytokinesis"/>
    <property type="evidence" value="ECO:0007669"/>
    <property type="project" value="UniProtKB-UniRule"/>
</dbReference>
<gene>
    <name evidence="1" type="primary">cpoB</name>
    <name evidence="5" type="ORF">C41B8_10940</name>
</gene>
<dbReference type="InterPro" id="IPR019734">
    <property type="entry name" value="TPR_rpt"/>
</dbReference>
<evidence type="ECO:0000313" key="6">
    <source>
        <dbReference type="Proteomes" id="UP000028302"/>
    </source>
</evidence>
<dbReference type="EMBL" id="APNK01000015">
    <property type="protein sequence ID" value="KEZ77231.1"/>
    <property type="molecule type" value="Genomic_DNA"/>
</dbReference>
<dbReference type="InterPro" id="IPR011990">
    <property type="entry name" value="TPR-like_helical_dom_sf"/>
</dbReference>
<evidence type="ECO:0000259" key="4">
    <source>
        <dbReference type="Pfam" id="PF16331"/>
    </source>
</evidence>
<reference evidence="5 6" key="1">
    <citation type="submission" date="2013-03" db="EMBL/GenBank/DDBJ databases">
        <title>Salinisphaera hydrothermalis C41B8 Genome Sequencing.</title>
        <authorList>
            <person name="Li C."/>
            <person name="Lai Q."/>
            <person name="Shao Z."/>
        </authorList>
    </citation>
    <scope>NUCLEOTIDE SEQUENCE [LARGE SCALE GENOMIC DNA]</scope>
    <source>
        <strain evidence="5 6">C41B8</strain>
    </source>
</reference>
<dbReference type="Pfam" id="PF13432">
    <property type="entry name" value="TPR_16"/>
    <property type="match status" value="1"/>
</dbReference>
<dbReference type="PROSITE" id="PS50005">
    <property type="entry name" value="TPR"/>
    <property type="match status" value="1"/>
</dbReference>
<dbReference type="Gene3D" id="1.20.5.110">
    <property type="match status" value="1"/>
</dbReference>
<protein>
    <recommendedName>
        <fullName evidence="1">Cell division coordinator CpoB</fullName>
    </recommendedName>
</protein>
<sequence length="256" mass="27130" precursor="true">MRNALITTTLAATVALSAAGLAASPARADVGGSGGHQPLLLAQNDNGSNLFSLYQQIQQLQQQVRDLNGKVDTLQYKLKQNEKGQRDLYQNLDKRLSKLENGGAGNGAAGGGNGAAATGNDDGSNASDVDSATQAAYLDGFNKLKNGQYDAAIAAFKQFVSQHPDTSLTDNAWYWLGEAYYVQQNLDASEQAFETVVNKFGNSSKVPASLYKIGLIEAAQNHTDNAKSTLQRVIDQYPNSDSAGLAKQKLQSLGNG</sequence>
<name>A0A084IKJ7_SALHC</name>
<evidence type="ECO:0000313" key="5">
    <source>
        <dbReference type="EMBL" id="KEZ77231.1"/>
    </source>
</evidence>
<feature type="domain" description="YbgF trimerisation" evidence="4">
    <location>
        <begin position="46"/>
        <end position="104"/>
    </location>
</feature>
<comment type="caution">
    <text evidence="5">The sequence shown here is derived from an EMBL/GenBank/DDBJ whole genome shotgun (WGS) entry which is preliminary data.</text>
</comment>
<dbReference type="STRING" id="1304275.C41B8_10940"/>
<keyword evidence="1" id="KW-0131">Cell cycle</keyword>
<feature type="signal peptide" evidence="1">
    <location>
        <begin position="1"/>
        <end position="28"/>
    </location>
</feature>
<comment type="similarity">
    <text evidence="1">Belongs to the CpoB family.</text>
</comment>
<feature type="chain" id="PRO_5009982591" description="Cell division coordinator CpoB" evidence="1">
    <location>
        <begin position="29"/>
        <end position="256"/>
    </location>
</feature>
<keyword evidence="1" id="KW-0732">Signal</keyword>
<dbReference type="InterPro" id="IPR034706">
    <property type="entry name" value="CpoB"/>
</dbReference>
<dbReference type="SUPFAM" id="SSF48452">
    <property type="entry name" value="TPR-like"/>
    <property type="match status" value="1"/>
</dbReference>
<keyword evidence="1" id="KW-0175">Coiled coil</keyword>
<dbReference type="GO" id="GO:0070206">
    <property type="term" value="P:protein trimerization"/>
    <property type="evidence" value="ECO:0007669"/>
    <property type="project" value="InterPro"/>
</dbReference>
<dbReference type="AlphaFoldDB" id="A0A084IKJ7"/>
<dbReference type="OrthoDB" id="9768142at2"/>